<dbReference type="GO" id="GO:0016705">
    <property type="term" value="F:oxidoreductase activity, acting on paired donors, with incorporation or reduction of molecular oxygen"/>
    <property type="evidence" value="ECO:0007669"/>
    <property type="project" value="InterPro"/>
</dbReference>
<evidence type="ECO:0000256" key="3">
    <source>
        <dbReference type="ARBA" id="ARBA00010617"/>
    </source>
</evidence>
<name>A0A0P4WE78_SCYOL</name>
<dbReference type="InterPro" id="IPR002403">
    <property type="entry name" value="Cyt_P450_E_grp-IV"/>
</dbReference>
<dbReference type="AlphaFoldDB" id="A0A0P4WE78"/>
<evidence type="ECO:0000256" key="10">
    <source>
        <dbReference type="RuleBase" id="RU000461"/>
    </source>
</evidence>
<dbReference type="InterPro" id="IPR001128">
    <property type="entry name" value="Cyt_P450"/>
</dbReference>
<dbReference type="GO" id="GO:0005789">
    <property type="term" value="C:endoplasmic reticulum membrane"/>
    <property type="evidence" value="ECO:0007669"/>
    <property type="project" value="UniProtKB-SubCell"/>
</dbReference>
<dbReference type="PANTHER" id="PTHR24279:SF120">
    <property type="entry name" value="CYTOCHROME P450"/>
    <property type="match status" value="1"/>
</dbReference>
<dbReference type="PANTHER" id="PTHR24279">
    <property type="entry name" value="CYTOCHROME P450"/>
    <property type="match status" value="1"/>
</dbReference>
<dbReference type="InterPro" id="IPR036396">
    <property type="entry name" value="Cyt_P450_sf"/>
</dbReference>
<sequence>MIKMNEAFCCLERKTAYTFCSLQTVVVTQNQVISRLPEHFPDPQRFLPERWLHKAPPAHPFVVLPFGHGPRSCIGRRMAEQNLQTIILQVGSCSSVRMAKYILTERKHMVSRCG</sequence>
<feature type="binding site" description="axial binding residue" evidence="9">
    <location>
        <position position="73"/>
    </location>
    <ligand>
        <name>heme</name>
        <dbReference type="ChEBI" id="CHEBI:30413"/>
    </ligand>
    <ligandPart>
        <name>Fe</name>
        <dbReference type="ChEBI" id="CHEBI:18248"/>
    </ligandPart>
</feature>
<dbReference type="SUPFAM" id="SSF48264">
    <property type="entry name" value="Cytochrome P450"/>
    <property type="match status" value="1"/>
</dbReference>
<evidence type="ECO:0000256" key="8">
    <source>
        <dbReference type="ARBA" id="ARBA00023033"/>
    </source>
</evidence>
<dbReference type="GO" id="GO:0020037">
    <property type="term" value="F:heme binding"/>
    <property type="evidence" value="ECO:0007669"/>
    <property type="project" value="InterPro"/>
</dbReference>
<dbReference type="EMBL" id="GDRN01096430">
    <property type="protein sequence ID" value="JAI59341.1"/>
    <property type="molecule type" value="Transcribed_RNA"/>
</dbReference>
<dbReference type="InterPro" id="IPR050479">
    <property type="entry name" value="CYP11_CYP27_families"/>
</dbReference>
<evidence type="ECO:0000256" key="1">
    <source>
        <dbReference type="ARBA" id="ARBA00001971"/>
    </source>
</evidence>
<evidence type="ECO:0000256" key="7">
    <source>
        <dbReference type="ARBA" id="ARBA00023004"/>
    </source>
</evidence>
<keyword evidence="8 10" id="KW-0503">Monooxygenase</keyword>
<keyword evidence="5 9" id="KW-0479">Metal-binding</keyword>
<proteinExistence type="inferred from homology"/>
<evidence type="ECO:0000256" key="6">
    <source>
        <dbReference type="ARBA" id="ARBA00023002"/>
    </source>
</evidence>
<dbReference type="GO" id="GO:0005506">
    <property type="term" value="F:iron ion binding"/>
    <property type="evidence" value="ECO:0007669"/>
    <property type="project" value="InterPro"/>
</dbReference>
<dbReference type="PRINTS" id="PR00465">
    <property type="entry name" value="EP450IV"/>
</dbReference>
<dbReference type="Pfam" id="PF00067">
    <property type="entry name" value="p450"/>
    <property type="match status" value="1"/>
</dbReference>
<protein>
    <recommendedName>
        <fullName evidence="12">Cytochrome P450</fullName>
    </recommendedName>
</protein>
<evidence type="ECO:0000256" key="4">
    <source>
        <dbReference type="ARBA" id="ARBA00022617"/>
    </source>
</evidence>
<evidence type="ECO:0008006" key="12">
    <source>
        <dbReference type="Google" id="ProtNLM"/>
    </source>
</evidence>
<evidence type="ECO:0000313" key="11">
    <source>
        <dbReference type="EMBL" id="JAI59341.1"/>
    </source>
</evidence>
<dbReference type="PROSITE" id="PS00086">
    <property type="entry name" value="CYTOCHROME_P450"/>
    <property type="match status" value="1"/>
</dbReference>
<dbReference type="GO" id="GO:0004497">
    <property type="term" value="F:monooxygenase activity"/>
    <property type="evidence" value="ECO:0007669"/>
    <property type="project" value="UniProtKB-KW"/>
</dbReference>
<comment type="function">
    <text evidence="2">May be involved in the metabolism of insect hormones and in the breakdown of synthetic insecticides.</text>
</comment>
<dbReference type="InterPro" id="IPR017972">
    <property type="entry name" value="Cyt_P450_CS"/>
</dbReference>
<accession>A0A0P4WE78</accession>
<evidence type="ECO:0000256" key="5">
    <source>
        <dbReference type="ARBA" id="ARBA00022723"/>
    </source>
</evidence>
<keyword evidence="4 9" id="KW-0349">Heme</keyword>
<comment type="cofactor">
    <cofactor evidence="1 9">
        <name>heme</name>
        <dbReference type="ChEBI" id="CHEBI:30413"/>
    </cofactor>
</comment>
<comment type="similarity">
    <text evidence="3 10">Belongs to the cytochrome P450 family.</text>
</comment>
<reference evidence="11" key="1">
    <citation type="submission" date="2015-09" db="EMBL/GenBank/DDBJ databases">
        <title>Scylla olivacea transcriptome.</title>
        <authorList>
            <person name="Ikhwanuddin M."/>
        </authorList>
    </citation>
    <scope>NUCLEOTIDE SEQUENCE</scope>
</reference>
<dbReference type="Gene3D" id="1.10.630.10">
    <property type="entry name" value="Cytochrome P450"/>
    <property type="match status" value="1"/>
</dbReference>
<keyword evidence="6 10" id="KW-0560">Oxidoreductase</keyword>
<evidence type="ECO:0000256" key="2">
    <source>
        <dbReference type="ARBA" id="ARBA00003690"/>
    </source>
</evidence>
<evidence type="ECO:0000256" key="9">
    <source>
        <dbReference type="PIRSR" id="PIRSR602403-1"/>
    </source>
</evidence>
<keyword evidence="7 9" id="KW-0408">Iron</keyword>
<organism evidence="11">
    <name type="scientific">Scylla olivacea</name>
    <name type="common">Orange mud crab</name>
    <name type="synonym">Cancer olivacea</name>
    <dbReference type="NCBI Taxonomy" id="85551"/>
    <lineage>
        <taxon>Eukaryota</taxon>
        <taxon>Metazoa</taxon>
        <taxon>Ecdysozoa</taxon>
        <taxon>Arthropoda</taxon>
        <taxon>Crustacea</taxon>
        <taxon>Multicrustacea</taxon>
        <taxon>Malacostraca</taxon>
        <taxon>Eumalacostraca</taxon>
        <taxon>Eucarida</taxon>
        <taxon>Decapoda</taxon>
        <taxon>Pleocyemata</taxon>
        <taxon>Brachyura</taxon>
        <taxon>Eubrachyura</taxon>
        <taxon>Portunoidea</taxon>
        <taxon>Portunidae</taxon>
        <taxon>Portuninae</taxon>
        <taxon>Scylla</taxon>
    </lineage>
</organism>